<evidence type="ECO:0000256" key="2">
    <source>
        <dbReference type="ARBA" id="ARBA00005543"/>
    </source>
</evidence>
<dbReference type="InterPro" id="IPR011009">
    <property type="entry name" value="Kinase-like_dom_sf"/>
</dbReference>
<dbReference type="AlphaFoldDB" id="A0A4Q2DP89"/>
<evidence type="ECO:0000256" key="4">
    <source>
        <dbReference type="ARBA" id="ARBA00022946"/>
    </source>
</evidence>
<evidence type="ECO:0000256" key="1">
    <source>
        <dbReference type="ARBA" id="ARBA00004173"/>
    </source>
</evidence>
<sequence>MIARIPCSRAFGSGTPWSVASQVATMAMAEATGINVPCVLAWNKHHDPTQNPVRSPYILMEDIKGTLLDHPLPDDDSERSRAIMKLSDKVVEDMINQMVPAFSQLGSIYFEEDFPSSRPLLAPDQEVPEEMRPVMEKLRIGPMAEMIWWRPFHDEPHLDRGPWDTLEECIGAAVLIERRAVERHRADPSSLAYTRSNLKDLNIVERLLDKVDALAPHMQGAIEKASAFPRRIMQNVFVHPEIWARNVLVPARTPENAVEGMLRPVMIDWEHTAVLPYALQFYQPGLMIWESWLPKRNETGDWTFVKESNVPEDGPWPDYDNMGPEIREVNNANMLPEFRRLIFFLILRACADGPTRLWWTLAEIKKKWDKDEDIYGPCPIPFEPGEMEEAQRAMEEVDDYEDLLESLAISLGVGVDGYVAKQEYYEHLLPDLEDAKKNWEKDAPGRPFPFHEGGWAPFFIEQFPAFPSLSNTNNFHYILLFKFLIGNNVP</sequence>
<evidence type="ECO:0000256" key="3">
    <source>
        <dbReference type="ARBA" id="ARBA00016197"/>
    </source>
</evidence>
<gene>
    <name evidence="7" type="ORF">EST38_g5059</name>
</gene>
<evidence type="ECO:0000313" key="8">
    <source>
        <dbReference type="Proteomes" id="UP000290288"/>
    </source>
</evidence>
<proteinExistence type="inferred from homology"/>
<name>A0A4Q2DP89_9AGAR</name>
<comment type="caution">
    <text evidence="7">The sequence shown here is derived from an EMBL/GenBank/DDBJ whole genome shotgun (WGS) entry which is preliminary data.</text>
</comment>
<evidence type="ECO:0000313" key="7">
    <source>
        <dbReference type="EMBL" id="RXW20784.1"/>
    </source>
</evidence>
<comment type="similarity">
    <text evidence="2">Belongs to the AIM9 family.</text>
</comment>
<dbReference type="Proteomes" id="UP000290288">
    <property type="component" value="Unassembled WGS sequence"/>
</dbReference>
<keyword evidence="4" id="KW-0809">Transit peptide</keyword>
<organism evidence="7 8">
    <name type="scientific">Candolleomyces aberdarensis</name>
    <dbReference type="NCBI Taxonomy" id="2316362"/>
    <lineage>
        <taxon>Eukaryota</taxon>
        <taxon>Fungi</taxon>
        <taxon>Dikarya</taxon>
        <taxon>Basidiomycota</taxon>
        <taxon>Agaricomycotina</taxon>
        <taxon>Agaricomycetes</taxon>
        <taxon>Agaricomycetidae</taxon>
        <taxon>Agaricales</taxon>
        <taxon>Agaricineae</taxon>
        <taxon>Psathyrellaceae</taxon>
        <taxon>Candolleomyces</taxon>
    </lineage>
</organism>
<dbReference type="EMBL" id="SDEE01000133">
    <property type="protein sequence ID" value="RXW20784.1"/>
    <property type="molecule type" value="Genomic_DNA"/>
</dbReference>
<dbReference type="GO" id="GO:0005739">
    <property type="term" value="C:mitochondrion"/>
    <property type="evidence" value="ECO:0007669"/>
    <property type="project" value="UniProtKB-SubCell"/>
</dbReference>
<keyword evidence="5" id="KW-0496">Mitochondrion</keyword>
<accession>A0A4Q2DP89</accession>
<dbReference type="OrthoDB" id="2831558at2759"/>
<dbReference type="PANTHER" id="PTHR36091">
    <property type="entry name" value="ALTERED INHERITANCE OF MITOCHONDRIA PROTEIN 9, MITOCHONDRIAL"/>
    <property type="match status" value="1"/>
</dbReference>
<dbReference type="InterPro" id="IPR051035">
    <property type="entry name" value="Mito_inheritance_9"/>
</dbReference>
<dbReference type="SUPFAM" id="SSF56112">
    <property type="entry name" value="Protein kinase-like (PK-like)"/>
    <property type="match status" value="1"/>
</dbReference>
<dbReference type="PANTHER" id="PTHR36091:SF1">
    <property type="entry name" value="ALTERED INHERITANCE OF MITOCHONDRIA PROTEIN 9, MITOCHONDRIAL"/>
    <property type="match status" value="1"/>
</dbReference>
<comment type="subcellular location">
    <subcellularLocation>
        <location evidence="1">Mitochondrion</location>
    </subcellularLocation>
</comment>
<reference evidence="7 8" key="1">
    <citation type="submission" date="2019-01" db="EMBL/GenBank/DDBJ databases">
        <title>Draft genome sequence of Psathyrella aberdarensis IHI B618.</title>
        <authorList>
            <person name="Buettner E."/>
            <person name="Kellner H."/>
        </authorList>
    </citation>
    <scope>NUCLEOTIDE SEQUENCE [LARGE SCALE GENOMIC DNA]</scope>
    <source>
        <strain evidence="7 8">IHI B618</strain>
    </source>
</reference>
<evidence type="ECO:0000256" key="5">
    <source>
        <dbReference type="ARBA" id="ARBA00023128"/>
    </source>
</evidence>
<keyword evidence="8" id="KW-1185">Reference proteome</keyword>
<evidence type="ECO:0000256" key="6">
    <source>
        <dbReference type="ARBA" id="ARBA00031849"/>
    </source>
</evidence>
<protein>
    <recommendedName>
        <fullName evidence="3">Altered inheritance of mitochondria protein 9, mitochondrial</fullName>
    </recommendedName>
    <alternativeName>
        <fullName evidence="6">Found in mitochondrial proteome protein 29</fullName>
    </alternativeName>
</protein>